<feature type="transmembrane region" description="Helical" evidence="1">
    <location>
        <begin position="647"/>
        <end position="665"/>
    </location>
</feature>
<dbReference type="OrthoDB" id="3199331at2"/>
<dbReference type="EMBL" id="LOED01000001">
    <property type="protein sequence ID" value="KXG78734.1"/>
    <property type="molecule type" value="Genomic_DNA"/>
</dbReference>
<evidence type="ECO:0000313" key="3">
    <source>
        <dbReference type="EMBL" id="KXG78734.1"/>
    </source>
</evidence>
<dbReference type="InterPro" id="IPR017850">
    <property type="entry name" value="Alkaline_phosphatase_core_sf"/>
</dbReference>
<dbReference type="Gene3D" id="3.40.720.10">
    <property type="entry name" value="Alkaline Phosphatase, subunit A"/>
    <property type="match status" value="1"/>
</dbReference>
<feature type="signal peptide" evidence="2">
    <location>
        <begin position="1"/>
        <end position="23"/>
    </location>
</feature>
<keyword evidence="1" id="KW-0812">Transmembrane</keyword>
<feature type="transmembrane region" description="Helical" evidence="1">
    <location>
        <begin position="677"/>
        <end position="695"/>
    </location>
</feature>
<proteinExistence type="predicted"/>
<feature type="transmembrane region" description="Helical" evidence="1">
    <location>
        <begin position="558"/>
        <end position="577"/>
    </location>
</feature>
<protein>
    <submittedName>
        <fullName evidence="3">Uncharacterized protein</fullName>
    </submittedName>
</protein>
<feature type="transmembrane region" description="Helical" evidence="1">
    <location>
        <begin position="380"/>
        <end position="401"/>
    </location>
</feature>
<dbReference type="PATRIC" id="fig|520764.3.peg.76"/>
<dbReference type="AlphaFoldDB" id="A0A140LDV9"/>
<feature type="transmembrane region" description="Helical" evidence="1">
    <location>
        <begin position="501"/>
        <end position="524"/>
    </location>
</feature>
<keyword evidence="1" id="KW-0472">Membrane</keyword>
<organism evidence="3 4">
    <name type="scientific">Fervidicola ferrireducens</name>
    <dbReference type="NCBI Taxonomy" id="520764"/>
    <lineage>
        <taxon>Bacteria</taxon>
        <taxon>Bacillati</taxon>
        <taxon>Bacillota</taxon>
        <taxon>Clostridia</taxon>
        <taxon>Thermosediminibacterales</taxon>
        <taxon>Thermosediminibacteraceae</taxon>
        <taxon>Fervidicola</taxon>
    </lineage>
</organism>
<keyword evidence="4" id="KW-1185">Reference proteome</keyword>
<keyword evidence="2" id="KW-0732">Signal</keyword>
<feature type="transmembrane region" description="Helical" evidence="1">
    <location>
        <begin position="701"/>
        <end position="720"/>
    </location>
</feature>
<feature type="transmembrane region" description="Helical" evidence="1">
    <location>
        <begin position="584"/>
        <end position="605"/>
    </location>
</feature>
<feature type="transmembrane region" description="Helical" evidence="1">
    <location>
        <begin position="436"/>
        <end position="454"/>
    </location>
</feature>
<dbReference type="STRING" id="520764.AN618_00720"/>
<name>A0A140LDV9_9FIRM</name>
<dbReference type="SUPFAM" id="SSF53649">
    <property type="entry name" value="Alkaline phosphatase-like"/>
    <property type="match status" value="1"/>
</dbReference>
<gene>
    <name evidence="3" type="ORF">AN618_00720</name>
</gene>
<feature type="transmembrane region" description="Helical" evidence="1">
    <location>
        <begin position="461"/>
        <end position="481"/>
    </location>
</feature>
<evidence type="ECO:0000256" key="1">
    <source>
        <dbReference type="SAM" id="Phobius"/>
    </source>
</evidence>
<keyword evidence="1" id="KW-1133">Transmembrane helix</keyword>
<evidence type="ECO:0000313" key="4">
    <source>
        <dbReference type="Proteomes" id="UP000070427"/>
    </source>
</evidence>
<feature type="transmembrane region" description="Helical" evidence="1">
    <location>
        <begin position="413"/>
        <end position="430"/>
    </location>
</feature>
<feature type="chain" id="PRO_5007491721" evidence="2">
    <location>
        <begin position="24"/>
        <end position="734"/>
    </location>
</feature>
<feature type="transmembrane region" description="Helical" evidence="1">
    <location>
        <begin position="533"/>
        <end position="552"/>
    </location>
</feature>
<sequence>MTIKKAILIVTFFFILLQTQCFASTDDSNNFPKTAVMIVLDRIDLEDLAGDYPNLKNLISGAAVGLMNTRPGGNYDPASCYLSIGAGSRAHTGGKGKNAFMAFEKYESIEAGSAFKLYTGLSVPNNAVVQLDIARIIEESKRQNYEVKPGLLGEILKNSGIPVSVLGNADTDHEKNRMAALIAMDSNGIVHSGYVAGDINTRDESSPFFLKTDYDKLYRKFMELKKKGGLIVIHLGDTARANDIVDLVTPELYENYRVKALKDCDEFFGKIIDNLDTKRDLLLVVTPFPSFNGYREKKLLTPFIAIGPNLNRGLAISSTTRRAGIIANVDIAPTVLSFFQIPVPVEMFGHPIESVYFTNAYDHLLKLSEKATLTYTYRPYFIKSYVVMQILVSLTFLFFIYYRKNYLVFIRPFLLASMSLPLTFLLLALIPGENNIFYMFFWTIIITIAAVIIASKAKSTAGAVSLISLSTALAIVADLLSGGKLLGSSVLGHDPIAGARYYGLGNEYMGVLVGSTVIGVTTLFDNLKINRQLLTAMGILIFSISFCLISSPSFGSNVGGAITACGAYLTTLILLSGSKLNFRTFVGILAITAFFTLLLFLFSVVSGPPSHISQTVDLIREGGMKPAVSIVIRKVSMNYRLFKYTPWTRALVTTIAALISLSFKPPNTMKKIFKKQSNFYAGFTGTSIGSILALIFNDSGIVASGTMAIFFGLPVLLFIADENINDKSEMYLKG</sequence>
<reference evidence="3 4" key="1">
    <citation type="submission" date="2015-12" db="EMBL/GenBank/DDBJ databases">
        <title>Draft genome sequnece of Fervidicola ferrireducens strain Y170.</title>
        <authorList>
            <person name="Patel B.K."/>
        </authorList>
    </citation>
    <scope>NUCLEOTIDE SEQUENCE [LARGE SCALE GENOMIC DNA]</scope>
    <source>
        <strain evidence="3 4">Y170</strain>
    </source>
</reference>
<accession>A0A140LDV9</accession>
<dbReference type="Proteomes" id="UP000070427">
    <property type="component" value="Unassembled WGS sequence"/>
</dbReference>
<comment type="caution">
    <text evidence="3">The sequence shown here is derived from an EMBL/GenBank/DDBJ whole genome shotgun (WGS) entry which is preliminary data.</text>
</comment>
<dbReference type="InParanoid" id="A0A140LDV9"/>
<evidence type="ECO:0000256" key="2">
    <source>
        <dbReference type="SAM" id="SignalP"/>
    </source>
</evidence>